<organism evidence="2 3">
    <name type="scientific">Paenibacillus terreus</name>
    <dbReference type="NCBI Taxonomy" id="1387834"/>
    <lineage>
        <taxon>Bacteria</taxon>
        <taxon>Bacillati</taxon>
        <taxon>Bacillota</taxon>
        <taxon>Bacilli</taxon>
        <taxon>Bacillales</taxon>
        <taxon>Paenibacillaceae</taxon>
        <taxon>Paenibacillus</taxon>
    </lineage>
</organism>
<reference evidence="2 3" key="1">
    <citation type="submission" date="2024-09" db="EMBL/GenBank/DDBJ databases">
        <authorList>
            <person name="Ruan L."/>
        </authorList>
    </citation>
    <scope>NUCLEOTIDE SEQUENCE [LARGE SCALE GENOMIC DNA]</scope>
    <source>
        <strain evidence="2 3">D33</strain>
    </source>
</reference>
<evidence type="ECO:0000313" key="2">
    <source>
        <dbReference type="EMBL" id="MFB5683032.1"/>
    </source>
</evidence>
<dbReference type="InterPro" id="IPR036397">
    <property type="entry name" value="RNaseH_sf"/>
</dbReference>
<sequence>MLPKPSPDLNPIEGFWEWLKSDVVHNVFYKRFYHHRNNIAAFMKTHQF</sequence>
<gene>
    <name evidence="2" type="ORF">ACE3NQ_19120</name>
</gene>
<proteinExistence type="predicted"/>
<dbReference type="InterPro" id="IPR038717">
    <property type="entry name" value="Tc1-like_DDE_dom"/>
</dbReference>
<evidence type="ECO:0000259" key="1">
    <source>
        <dbReference type="Pfam" id="PF13358"/>
    </source>
</evidence>
<protein>
    <submittedName>
        <fullName evidence="2">Transposase</fullName>
    </submittedName>
</protein>
<evidence type="ECO:0000313" key="3">
    <source>
        <dbReference type="Proteomes" id="UP001580407"/>
    </source>
</evidence>
<feature type="domain" description="Tc1-like transposase DDE" evidence="1">
    <location>
        <begin position="2"/>
        <end position="30"/>
    </location>
</feature>
<keyword evidence="3" id="KW-1185">Reference proteome</keyword>
<accession>A0ABV5BBF6</accession>
<dbReference type="Pfam" id="PF13358">
    <property type="entry name" value="DDE_3"/>
    <property type="match status" value="1"/>
</dbReference>
<name>A0ABV5BBF6_9BACL</name>
<dbReference type="EMBL" id="JBHILM010000022">
    <property type="protein sequence ID" value="MFB5683032.1"/>
    <property type="molecule type" value="Genomic_DNA"/>
</dbReference>
<comment type="caution">
    <text evidence="2">The sequence shown here is derived from an EMBL/GenBank/DDBJ whole genome shotgun (WGS) entry which is preliminary data.</text>
</comment>
<dbReference type="Proteomes" id="UP001580407">
    <property type="component" value="Unassembled WGS sequence"/>
</dbReference>
<dbReference type="Gene3D" id="3.30.420.10">
    <property type="entry name" value="Ribonuclease H-like superfamily/Ribonuclease H"/>
    <property type="match status" value="1"/>
</dbReference>
<dbReference type="RefSeq" id="WP_375526772.1">
    <property type="nucleotide sequence ID" value="NZ_JBHILM010000022.1"/>
</dbReference>